<dbReference type="Proteomes" id="UP001077788">
    <property type="component" value="Unassembled WGS sequence"/>
</dbReference>
<evidence type="ECO:0000313" key="3">
    <source>
        <dbReference type="Proteomes" id="UP000275510"/>
    </source>
</evidence>
<name>A0A3S4Y9S2_ACTPL</name>
<evidence type="ECO:0000313" key="1">
    <source>
        <dbReference type="EMBL" id="MCY6523153.1"/>
    </source>
</evidence>
<reference evidence="1" key="3">
    <citation type="submission" date="2022-12" db="EMBL/GenBank/DDBJ databases">
        <authorList>
            <person name="Kardos G."/>
            <person name="Sarkozi R."/>
            <person name="Laczko L."/>
            <person name="Marton S."/>
            <person name="Makrai L."/>
            <person name="Banyai K."/>
            <person name="Fodor L."/>
        </authorList>
    </citation>
    <scope>NUCLEOTIDE SEQUENCE</scope>
    <source>
        <strain evidence="1">84/14</strain>
    </source>
</reference>
<proteinExistence type="predicted"/>
<evidence type="ECO:0000313" key="2">
    <source>
        <dbReference type="EMBL" id="VEJ16386.1"/>
    </source>
</evidence>
<reference evidence="1" key="2">
    <citation type="journal article" date="2021" name="Vet Sci">
        <title>O-Serogroups and Pathovirotypes of Escherichia coli Isolated from Post-Weaning Piglets Showing Diarrhoea and/or Oedema in South Korea.</title>
        <authorList>
            <person name="Byun J.W."/>
            <person name="Moon B.Y."/>
            <person name="Do K.H."/>
            <person name="Lee K."/>
            <person name="Lee H.Y."/>
            <person name="Kim W.I."/>
            <person name="So B."/>
            <person name="Lee W.K."/>
        </authorList>
    </citation>
    <scope>NUCLEOTIDE SEQUENCE</scope>
    <source>
        <strain evidence="1">84/14</strain>
    </source>
</reference>
<accession>A0A3S4Y9S2</accession>
<dbReference type="EMBL" id="LR134515">
    <property type="protein sequence ID" value="VEJ16386.1"/>
    <property type="molecule type" value="Genomic_DNA"/>
</dbReference>
<reference evidence="2 3" key="1">
    <citation type="submission" date="2018-12" db="EMBL/GenBank/DDBJ databases">
        <authorList>
            <consortium name="Pathogen Informatics"/>
        </authorList>
    </citation>
    <scope>NUCLEOTIDE SEQUENCE [LARGE SCALE GENOMIC DNA]</scope>
    <source>
        <strain evidence="2 3">NCTC10976</strain>
    </source>
</reference>
<protein>
    <submittedName>
        <fullName evidence="2">Uncharacterized protein</fullName>
    </submittedName>
</protein>
<gene>
    <name evidence="2" type="ORF">NCTC10976_00471</name>
    <name evidence="1" type="ORF">OYG11_02655</name>
</gene>
<sequence length="76" mass="8255">MSNLGYVLGALTLALVVGGQVTGCQSNDFDGKQTLEQVHCQQAGGDMINRSNGTLFQTEYVCKYPKSQQIPIEFRG</sequence>
<dbReference type="AlphaFoldDB" id="A0A3S4Y9S2"/>
<dbReference type="EMBL" id="JAPQFC010000001">
    <property type="protein sequence ID" value="MCY6523153.1"/>
    <property type="molecule type" value="Genomic_DNA"/>
</dbReference>
<dbReference type="RefSeq" id="WP_005616887.1">
    <property type="nucleotide sequence ID" value="NZ_CBDBSW010000064.1"/>
</dbReference>
<organism evidence="2 3">
    <name type="scientific">Actinobacillus pleuropneumoniae</name>
    <name type="common">Haemophilus pleuropneumoniae</name>
    <dbReference type="NCBI Taxonomy" id="715"/>
    <lineage>
        <taxon>Bacteria</taxon>
        <taxon>Pseudomonadati</taxon>
        <taxon>Pseudomonadota</taxon>
        <taxon>Gammaproteobacteria</taxon>
        <taxon>Pasteurellales</taxon>
        <taxon>Pasteurellaceae</taxon>
        <taxon>Actinobacillus</taxon>
    </lineage>
</organism>
<dbReference type="Proteomes" id="UP000275510">
    <property type="component" value="Chromosome"/>
</dbReference>